<keyword evidence="4" id="KW-1185">Reference proteome</keyword>
<dbReference type="AlphaFoldDB" id="A0A6L3SX88"/>
<accession>A0A6L3SX88</accession>
<comment type="caution">
    <text evidence="3">The sequence shown here is derived from an EMBL/GenBank/DDBJ whole genome shotgun (WGS) entry which is preliminary data.</text>
</comment>
<gene>
    <name evidence="3" type="ORF">F6X53_16070</name>
</gene>
<dbReference type="GO" id="GO:0016758">
    <property type="term" value="F:hexosyltransferase activity"/>
    <property type="evidence" value="ECO:0007669"/>
    <property type="project" value="TreeGrafter"/>
</dbReference>
<organism evidence="3 4">
    <name type="scientific">Methylobacterium soli</name>
    <dbReference type="NCBI Taxonomy" id="553447"/>
    <lineage>
        <taxon>Bacteria</taxon>
        <taxon>Pseudomonadati</taxon>
        <taxon>Pseudomonadota</taxon>
        <taxon>Alphaproteobacteria</taxon>
        <taxon>Hyphomicrobiales</taxon>
        <taxon>Methylobacteriaceae</taxon>
        <taxon>Methylobacterium</taxon>
    </lineage>
</organism>
<dbReference type="PANTHER" id="PTHR45947">
    <property type="entry name" value="SULFOQUINOVOSYL TRANSFERASE SQD2"/>
    <property type="match status" value="1"/>
</dbReference>
<dbReference type="InterPro" id="IPR050194">
    <property type="entry name" value="Glycosyltransferase_grp1"/>
</dbReference>
<dbReference type="OrthoDB" id="7847955at2"/>
<dbReference type="SUPFAM" id="SSF53756">
    <property type="entry name" value="UDP-Glycosyltransferase/glycogen phosphorylase"/>
    <property type="match status" value="1"/>
</dbReference>
<proteinExistence type="predicted"/>
<dbReference type="InterPro" id="IPR001296">
    <property type="entry name" value="Glyco_trans_1"/>
</dbReference>
<dbReference type="RefSeq" id="WP_151001222.1">
    <property type="nucleotide sequence ID" value="NZ_BPQY01000149.1"/>
</dbReference>
<dbReference type="EMBL" id="VZZK01000016">
    <property type="protein sequence ID" value="KAB1078014.1"/>
    <property type="molecule type" value="Genomic_DNA"/>
</dbReference>
<feature type="domain" description="Glycosyl transferase family 1" evidence="1">
    <location>
        <begin position="194"/>
        <end position="332"/>
    </location>
</feature>
<reference evidence="3 4" key="1">
    <citation type="submission" date="2019-09" db="EMBL/GenBank/DDBJ databases">
        <title>YIM 48816 draft genome.</title>
        <authorList>
            <person name="Jiang L."/>
        </authorList>
    </citation>
    <scope>NUCLEOTIDE SEQUENCE [LARGE SCALE GENOMIC DNA]</scope>
    <source>
        <strain evidence="3 4">YIM 48816</strain>
    </source>
</reference>
<keyword evidence="3" id="KW-0808">Transferase</keyword>
<dbReference type="Pfam" id="PF00534">
    <property type="entry name" value="Glycos_transf_1"/>
    <property type="match status" value="1"/>
</dbReference>
<evidence type="ECO:0000259" key="1">
    <source>
        <dbReference type="Pfam" id="PF00534"/>
    </source>
</evidence>
<evidence type="ECO:0000313" key="4">
    <source>
        <dbReference type="Proteomes" id="UP000474159"/>
    </source>
</evidence>
<dbReference type="Gene3D" id="3.40.50.2000">
    <property type="entry name" value="Glycogen Phosphorylase B"/>
    <property type="match status" value="2"/>
</dbReference>
<dbReference type="InterPro" id="IPR028098">
    <property type="entry name" value="Glyco_trans_4-like_N"/>
</dbReference>
<name>A0A6L3SX88_9HYPH</name>
<evidence type="ECO:0000259" key="2">
    <source>
        <dbReference type="Pfam" id="PF13579"/>
    </source>
</evidence>
<dbReference type="Pfam" id="PF13579">
    <property type="entry name" value="Glyco_trans_4_4"/>
    <property type="match status" value="1"/>
</dbReference>
<feature type="domain" description="Glycosyltransferase subfamily 4-like N-terminal" evidence="2">
    <location>
        <begin position="61"/>
        <end position="172"/>
    </location>
</feature>
<dbReference type="Proteomes" id="UP000474159">
    <property type="component" value="Unassembled WGS sequence"/>
</dbReference>
<evidence type="ECO:0000313" key="3">
    <source>
        <dbReference type="EMBL" id="KAB1078014.1"/>
    </source>
</evidence>
<dbReference type="PANTHER" id="PTHR45947:SF3">
    <property type="entry name" value="SULFOQUINOVOSYL TRANSFERASE SQD2"/>
    <property type="match status" value="1"/>
</dbReference>
<sequence>MRVAHITEAPRGGVLSYLEEVIPEQLRAPEIERIIAVLPAVNAGSFAHLGSAKLILKPYPHARGSLIGMLRLAWHVLAVLVIEKPDIVHVHSTFAGVIVRLCAVLVRFRGRLLYCPHGWSFLREGSPRTLLVLIERILAFRSDRIICISDHEWHEAVQAGLPARKCVTIKNGIAPPAGPAPPRSERGRPLGPRRLKILYVGRFDRQKGFDLFLDAMRRVPDRAEGLAVGDYLTDPGRSHAPPANVTIRGWCDRSGLDALYRDADLLLIPSRWEGFGLVAIEAMRAGLPIFASRVGGLEEIVVDGETGRLFACGDVEQIVTLVTQVTEADLARFGRAGYDRFQAHHRSDRMNSQLLKLYAACARADGFRREFAGLGSARVPRPR</sequence>
<protein>
    <submittedName>
        <fullName evidence="3">Glycosyltransferase family 4 protein</fullName>
    </submittedName>
</protein>